<dbReference type="eggNOG" id="ENOG502ZX6Q">
    <property type="taxonomic scope" value="Bacteria"/>
</dbReference>
<dbReference type="PROSITE" id="PS51257">
    <property type="entry name" value="PROKAR_LIPOPROTEIN"/>
    <property type="match status" value="1"/>
</dbReference>
<evidence type="ECO:0000313" key="2">
    <source>
        <dbReference type="Proteomes" id="UP000006044"/>
    </source>
</evidence>
<dbReference type="STRING" id="742726.HMPREF9448_02418"/>
<name>K0WT01_9BACT</name>
<dbReference type="InterPro" id="IPR043769">
    <property type="entry name" value="DUF5715"/>
</dbReference>
<dbReference type="HOGENOM" id="CLU_070052_1_0_10"/>
<accession>K0WT01</accession>
<comment type="caution">
    <text evidence="1">The sequence shown here is derived from an EMBL/GenBank/DDBJ whole genome shotgun (WGS) entry which is preliminary data.</text>
</comment>
<gene>
    <name evidence="1" type="ORF">HMPREF9448_02418</name>
</gene>
<keyword evidence="2" id="KW-1185">Reference proteome</keyword>
<dbReference type="AlphaFoldDB" id="K0WT01"/>
<reference evidence="1 2" key="1">
    <citation type="submission" date="2012-08" db="EMBL/GenBank/DDBJ databases">
        <title>The Genome Sequence of Barnesiella intestinihominis YIT 11860.</title>
        <authorList>
            <consortium name="The Broad Institute Genome Sequencing Platform"/>
            <person name="Earl A."/>
            <person name="Ward D."/>
            <person name="Feldgarden M."/>
            <person name="Gevers D."/>
            <person name="Morotomi M."/>
            <person name="Walker B."/>
            <person name="Young S.K."/>
            <person name="Zeng Q."/>
            <person name="Gargeya S."/>
            <person name="Fitzgerald M."/>
            <person name="Haas B."/>
            <person name="Abouelleil A."/>
            <person name="Alvarado L."/>
            <person name="Arachchi H.M."/>
            <person name="Berlin A.M."/>
            <person name="Chapman S.B."/>
            <person name="Goldberg J."/>
            <person name="Griggs A."/>
            <person name="Gujja S."/>
            <person name="Hansen M."/>
            <person name="Howarth C."/>
            <person name="Imamovic A."/>
            <person name="Larimer J."/>
            <person name="McCowen C."/>
            <person name="Montmayeur A."/>
            <person name="Murphy C."/>
            <person name="Neiman D."/>
            <person name="Pearson M."/>
            <person name="Priest M."/>
            <person name="Roberts A."/>
            <person name="Saif S."/>
            <person name="Shea T."/>
            <person name="Sisk P."/>
            <person name="Sykes S."/>
            <person name="Wortman J."/>
            <person name="Nusbaum C."/>
            <person name="Birren B."/>
        </authorList>
    </citation>
    <scope>NUCLEOTIDE SEQUENCE [LARGE SCALE GENOMIC DNA]</scope>
    <source>
        <strain evidence="1 2">YIT 11860</strain>
    </source>
</reference>
<sequence>MISPEKPYIMRRFSFLFFTIVIFLSFLSGCKGKQVESDYPESSLIDTFEVKQQPQPRTTGWKKSPVRYSSFRKLFNDLNDKHLAVAKKNGIEPLESLDDARNLGFWKLAKIDSCEYYTVDKLTHSIPYLTPKTKWLLMKIGKNFQDSLTNRGSGGRQIILTSALRSDESIKSLRRRNTNASENSAHRYGTTFDIAYNRYNVTDSTYFVPSDRLRILLGEVLYDLRKEHKCYIKYEIRQGCFHITAR</sequence>
<dbReference type="SUPFAM" id="SSF55166">
    <property type="entry name" value="Hedgehog/DD-peptidase"/>
    <property type="match status" value="1"/>
</dbReference>
<proteinExistence type="predicted"/>
<protein>
    <submittedName>
        <fullName evidence="1">Uncharacterized protein</fullName>
    </submittedName>
</protein>
<dbReference type="Proteomes" id="UP000006044">
    <property type="component" value="Unassembled WGS sequence"/>
</dbReference>
<organism evidence="1 2">
    <name type="scientific">Barnesiella intestinihominis YIT 11860</name>
    <dbReference type="NCBI Taxonomy" id="742726"/>
    <lineage>
        <taxon>Bacteria</taxon>
        <taxon>Pseudomonadati</taxon>
        <taxon>Bacteroidota</taxon>
        <taxon>Bacteroidia</taxon>
        <taxon>Bacteroidales</taxon>
        <taxon>Barnesiellaceae</taxon>
        <taxon>Barnesiella</taxon>
    </lineage>
</organism>
<dbReference type="InterPro" id="IPR009045">
    <property type="entry name" value="Zn_M74/Hedgehog-like"/>
</dbReference>
<dbReference type="Pfam" id="PF18979">
    <property type="entry name" value="DUF5715"/>
    <property type="match status" value="1"/>
</dbReference>
<evidence type="ECO:0000313" key="1">
    <source>
        <dbReference type="EMBL" id="EJZ62503.1"/>
    </source>
</evidence>
<dbReference type="PATRIC" id="fig|742726.3.peg.2528"/>
<dbReference type="EMBL" id="ADLE01000016">
    <property type="protein sequence ID" value="EJZ62503.1"/>
    <property type="molecule type" value="Genomic_DNA"/>
</dbReference>